<reference evidence="1 2" key="1">
    <citation type="submission" date="2024-03" db="EMBL/GenBank/DDBJ databases">
        <title>Whole genome sequencing of Streptomyces racemochromogenes, to identify antimicrobial biosynthetic gene clusters.</title>
        <authorList>
            <person name="Suryawanshi P."/>
            <person name="Krishnaraj P.U."/>
            <person name="Arun Y.P."/>
            <person name="Suryawanshi M.P."/>
            <person name="Rakshit O."/>
        </authorList>
    </citation>
    <scope>NUCLEOTIDE SEQUENCE [LARGE SCALE GENOMIC DNA]</scope>
    <source>
        <strain evidence="1 2">AUDT626</strain>
    </source>
</reference>
<name>A0ABW7PGG9_9ACTN</name>
<dbReference type="EMBL" id="JBBDHD010000044">
    <property type="protein sequence ID" value="MFH7597056.1"/>
    <property type="molecule type" value="Genomic_DNA"/>
</dbReference>
<proteinExistence type="predicted"/>
<evidence type="ECO:0000313" key="1">
    <source>
        <dbReference type="EMBL" id="MFH7597056.1"/>
    </source>
</evidence>
<evidence type="ECO:0008006" key="3">
    <source>
        <dbReference type="Google" id="ProtNLM"/>
    </source>
</evidence>
<dbReference type="RefSeq" id="WP_395510849.1">
    <property type="nucleotide sequence ID" value="NZ_JBBDHD010000044.1"/>
</dbReference>
<comment type="caution">
    <text evidence="1">The sequence shown here is derived from an EMBL/GenBank/DDBJ whole genome shotgun (WGS) entry which is preliminary data.</text>
</comment>
<evidence type="ECO:0000313" key="2">
    <source>
        <dbReference type="Proteomes" id="UP001610631"/>
    </source>
</evidence>
<sequence>MEGAPDERTIGMRFHAQSPIEPAWISQVMVPLVRSLRIEHNATVAYLARGWKHGPHVELIARGPDGIPWQDIAGSVDWRLEELPEPITGEQYLAQARELGRLERVEPPYLPLRPRGTVEFFDRHSGITYPEALEAPRDLALTRMFTPLARLLDLAARRDAGVPVTALAEAFTALCTAHPGGPAYGVFSLRSHAEAFLHWAGSVKDPRPSFARRREADAPMLRAVVERARDGAESAEAAEFRAAFAYGMGVFDTAAARGDLSAAVLDGLAPVLDRASTAPPGHRGPVGEGRSEFHATIAESRVADRTPSWFASYRLLINLFYSRLPLLGVTPIQRYYLCFAIAETVDEVYGEDWRERLRRAAERKAA</sequence>
<accession>A0ABW7PGG9</accession>
<gene>
    <name evidence="1" type="ORF">WDV06_18425</name>
</gene>
<dbReference type="Proteomes" id="UP001610631">
    <property type="component" value="Unassembled WGS sequence"/>
</dbReference>
<organism evidence="1 2">
    <name type="scientific">Streptomyces racemochromogenes</name>
    <dbReference type="NCBI Taxonomy" id="67353"/>
    <lineage>
        <taxon>Bacteria</taxon>
        <taxon>Bacillati</taxon>
        <taxon>Actinomycetota</taxon>
        <taxon>Actinomycetes</taxon>
        <taxon>Kitasatosporales</taxon>
        <taxon>Streptomycetaceae</taxon>
        <taxon>Streptomyces</taxon>
    </lineage>
</organism>
<protein>
    <recommendedName>
        <fullName evidence="3">Thiopeptide-type bacteriocin biosynthesis domain-containing protein</fullName>
    </recommendedName>
</protein>
<keyword evidence="2" id="KW-1185">Reference proteome</keyword>